<gene>
    <name evidence="4" type="ORF">SAMN05421879_102315</name>
</gene>
<dbReference type="InterPro" id="IPR029058">
    <property type="entry name" value="AB_hydrolase_fold"/>
</dbReference>
<dbReference type="InterPro" id="IPR050565">
    <property type="entry name" value="LYPA1-2/EST-like"/>
</dbReference>
<dbReference type="EMBL" id="OBQK01000002">
    <property type="protein sequence ID" value="SOC54018.1"/>
    <property type="molecule type" value="Genomic_DNA"/>
</dbReference>
<feature type="domain" description="Phospholipase/carboxylesterase/thioesterase" evidence="3">
    <location>
        <begin position="20"/>
        <end position="212"/>
    </location>
</feature>
<dbReference type="AlphaFoldDB" id="A0A285VKE7"/>
<dbReference type="InterPro" id="IPR003140">
    <property type="entry name" value="PLipase/COase/thioEstase"/>
</dbReference>
<protein>
    <submittedName>
        <fullName evidence="4">Phospholipase/carboxylesterase</fullName>
    </submittedName>
</protein>
<evidence type="ECO:0000313" key="5">
    <source>
        <dbReference type="Proteomes" id="UP000219688"/>
    </source>
</evidence>
<name>A0A285VKE7_9MICO</name>
<proteinExistence type="inferred from homology"/>
<dbReference type="RefSeq" id="WP_097187339.1">
    <property type="nucleotide sequence ID" value="NZ_OBQK01000002.1"/>
</dbReference>
<evidence type="ECO:0000259" key="3">
    <source>
        <dbReference type="Pfam" id="PF02230"/>
    </source>
</evidence>
<dbReference type="GO" id="GO:0016787">
    <property type="term" value="F:hydrolase activity"/>
    <property type="evidence" value="ECO:0007669"/>
    <property type="project" value="UniProtKB-KW"/>
</dbReference>
<sequence>MTDADNPHLESAPVTLGPPAPQAGVVVYAVHGRGQSVSFMEDLAQRVALPDVAWVLPAAAGGTWYPEPFLRPVSQNEPRLGQAREAVRQHLAQVRAAAGVVPVVVLGFSQGACLLAEHLLDEQPPVAGAVLHTGGYLGPDEHAWPDREGALRDVPVLMATAQADAWVPMHRVEATARALAGLGARVTLDVYDDEEHHVNDNAVERIRGFLRRLSGGT</sequence>
<keyword evidence="5" id="KW-1185">Reference proteome</keyword>
<comment type="similarity">
    <text evidence="1">Belongs to the AB hydrolase superfamily. AB hydrolase 2 family.</text>
</comment>
<dbReference type="SUPFAM" id="SSF53474">
    <property type="entry name" value="alpha/beta-Hydrolases"/>
    <property type="match status" value="1"/>
</dbReference>
<accession>A0A285VKE7</accession>
<keyword evidence="2" id="KW-0378">Hydrolase</keyword>
<evidence type="ECO:0000256" key="2">
    <source>
        <dbReference type="ARBA" id="ARBA00022801"/>
    </source>
</evidence>
<dbReference type="Gene3D" id="3.40.50.1820">
    <property type="entry name" value="alpha/beta hydrolase"/>
    <property type="match status" value="1"/>
</dbReference>
<dbReference type="Proteomes" id="UP000219688">
    <property type="component" value="Unassembled WGS sequence"/>
</dbReference>
<evidence type="ECO:0000256" key="1">
    <source>
        <dbReference type="ARBA" id="ARBA00006499"/>
    </source>
</evidence>
<reference evidence="5" key="1">
    <citation type="submission" date="2017-08" db="EMBL/GenBank/DDBJ databases">
        <authorList>
            <person name="Varghese N."/>
            <person name="Submissions S."/>
        </authorList>
    </citation>
    <scope>NUCLEOTIDE SEQUENCE [LARGE SCALE GENOMIC DNA]</scope>
    <source>
        <strain evidence="5">USBA17B2</strain>
    </source>
</reference>
<evidence type="ECO:0000313" key="4">
    <source>
        <dbReference type="EMBL" id="SOC54018.1"/>
    </source>
</evidence>
<dbReference type="PANTHER" id="PTHR10655:SF17">
    <property type="entry name" value="LYSOPHOSPHOLIPASE-LIKE PROTEIN 1"/>
    <property type="match status" value="1"/>
</dbReference>
<organism evidence="4 5">
    <name type="scientific">Ornithinimicrobium cerasi</name>
    <dbReference type="NCBI Taxonomy" id="2248773"/>
    <lineage>
        <taxon>Bacteria</taxon>
        <taxon>Bacillati</taxon>
        <taxon>Actinomycetota</taxon>
        <taxon>Actinomycetes</taxon>
        <taxon>Micrococcales</taxon>
        <taxon>Ornithinimicrobiaceae</taxon>
        <taxon>Ornithinimicrobium</taxon>
    </lineage>
</organism>
<dbReference type="PANTHER" id="PTHR10655">
    <property type="entry name" value="LYSOPHOSPHOLIPASE-RELATED"/>
    <property type="match status" value="1"/>
</dbReference>
<dbReference type="Pfam" id="PF02230">
    <property type="entry name" value="Abhydrolase_2"/>
    <property type="match status" value="1"/>
</dbReference>